<keyword evidence="5" id="KW-0677">Repeat</keyword>
<evidence type="ECO:0000313" key="10">
    <source>
        <dbReference type="Proteomes" id="UP000288805"/>
    </source>
</evidence>
<keyword evidence="7" id="KW-0472">Membrane</keyword>
<protein>
    <submittedName>
        <fullName evidence="9">LRR receptor-like serine/threonine-protein kinase GSO1</fullName>
    </submittedName>
</protein>
<sequence>MDFYAKTVNFLDLSKNELQGSFPQWLAEIKVEYMILSDNKLSGSLPPALFQSSRLFVLALSRNNFSGELPYNIGDAKTLYILMKQVFWGLALNLTKLRNLQRLELQDNYISGELPNFLFHISHLQVLILRNNSLQGLIPKTISNLKYLQILDLSSNNLTGEIPIGFVNLAGMIEAPHLTSISNDVILVFHELISSNIMVNVLIVNWKKSKQGLPSHNIDMYFLLGLSNNQLSGEIPASLGGLKALRCSTSPITNSLAKYQQAQVIYKI</sequence>
<evidence type="ECO:0000256" key="4">
    <source>
        <dbReference type="ARBA" id="ARBA00022729"/>
    </source>
</evidence>
<evidence type="ECO:0000256" key="5">
    <source>
        <dbReference type="ARBA" id="ARBA00022737"/>
    </source>
</evidence>
<keyword evidence="9" id="KW-0675">Receptor</keyword>
<keyword evidence="4" id="KW-0732">Signal</keyword>
<dbReference type="PANTHER" id="PTHR27008">
    <property type="entry name" value="OS04G0122200 PROTEIN"/>
    <property type="match status" value="1"/>
</dbReference>
<evidence type="ECO:0000256" key="6">
    <source>
        <dbReference type="ARBA" id="ARBA00022989"/>
    </source>
</evidence>
<gene>
    <name evidence="9" type="primary">GSO1_65</name>
    <name evidence="9" type="ORF">CK203_009778</name>
</gene>
<dbReference type="InterPro" id="IPR032675">
    <property type="entry name" value="LRR_dom_sf"/>
</dbReference>
<dbReference type="Proteomes" id="UP000288805">
    <property type="component" value="Unassembled WGS sequence"/>
</dbReference>
<dbReference type="GO" id="GO:0016020">
    <property type="term" value="C:membrane"/>
    <property type="evidence" value="ECO:0007669"/>
    <property type="project" value="UniProtKB-SubCell"/>
</dbReference>
<dbReference type="InterPro" id="IPR001611">
    <property type="entry name" value="Leu-rich_rpt"/>
</dbReference>
<dbReference type="Pfam" id="PF13855">
    <property type="entry name" value="LRR_8"/>
    <property type="match status" value="1"/>
</dbReference>
<reference evidence="9 10" key="1">
    <citation type="journal article" date="2018" name="PLoS Genet.">
        <title>Population sequencing reveals clonal diversity and ancestral inbreeding in the grapevine cultivar Chardonnay.</title>
        <authorList>
            <person name="Roach M.J."/>
            <person name="Johnson D.L."/>
            <person name="Bohlmann J."/>
            <person name="van Vuuren H.J."/>
            <person name="Jones S.J."/>
            <person name="Pretorius I.S."/>
            <person name="Schmidt S.A."/>
            <person name="Borneman A.R."/>
        </authorList>
    </citation>
    <scope>NUCLEOTIDE SEQUENCE [LARGE SCALE GENOMIC DNA]</scope>
    <source>
        <strain evidence="10">cv. Chardonnay</strain>
        <tissue evidence="9">Leaf</tissue>
    </source>
</reference>
<dbReference type="PRINTS" id="PR00019">
    <property type="entry name" value="LEURICHRPT"/>
</dbReference>
<evidence type="ECO:0000256" key="3">
    <source>
        <dbReference type="ARBA" id="ARBA00022692"/>
    </source>
</evidence>
<dbReference type="AlphaFoldDB" id="A0A438JVT3"/>
<keyword evidence="2" id="KW-0433">Leucine-rich repeat</keyword>
<dbReference type="GO" id="GO:0016301">
    <property type="term" value="F:kinase activity"/>
    <property type="evidence" value="ECO:0007669"/>
    <property type="project" value="UniProtKB-KW"/>
</dbReference>
<keyword evidence="9" id="KW-0418">Kinase</keyword>
<dbReference type="PANTHER" id="PTHR27008:SF507">
    <property type="entry name" value="LEUCINE-RICH REPEAT-CONTAINING N-TERMINAL PLANT-TYPE DOMAIN-CONTAINING PROTEIN"/>
    <property type="match status" value="1"/>
</dbReference>
<dbReference type="FunFam" id="3.80.10.10:FF:000041">
    <property type="entry name" value="LRR receptor-like serine/threonine-protein kinase ERECTA"/>
    <property type="match status" value="1"/>
</dbReference>
<keyword evidence="6" id="KW-1133">Transmembrane helix</keyword>
<dbReference type="Gene3D" id="3.80.10.10">
    <property type="entry name" value="Ribonuclease Inhibitor"/>
    <property type="match status" value="1"/>
</dbReference>
<evidence type="ECO:0000313" key="9">
    <source>
        <dbReference type="EMBL" id="RVX13045.1"/>
    </source>
</evidence>
<dbReference type="Pfam" id="PF00560">
    <property type="entry name" value="LRR_1"/>
    <property type="match status" value="2"/>
</dbReference>
<keyword evidence="8" id="KW-0325">Glycoprotein</keyword>
<evidence type="ECO:0000256" key="8">
    <source>
        <dbReference type="ARBA" id="ARBA00023180"/>
    </source>
</evidence>
<comment type="subcellular location">
    <subcellularLocation>
        <location evidence="1">Membrane</location>
    </subcellularLocation>
</comment>
<dbReference type="EMBL" id="QGNW01000026">
    <property type="protein sequence ID" value="RVX13045.1"/>
    <property type="molecule type" value="Genomic_DNA"/>
</dbReference>
<dbReference type="InterPro" id="IPR051809">
    <property type="entry name" value="Plant_receptor-like_S/T_kinase"/>
</dbReference>
<keyword evidence="3" id="KW-0812">Transmembrane</keyword>
<accession>A0A438JVT3</accession>
<evidence type="ECO:0000256" key="7">
    <source>
        <dbReference type="ARBA" id="ARBA00023136"/>
    </source>
</evidence>
<organism evidence="9 10">
    <name type="scientific">Vitis vinifera</name>
    <name type="common">Grape</name>
    <dbReference type="NCBI Taxonomy" id="29760"/>
    <lineage>
        <taxon>Eukaryota</taxon>
        <taxon>Viridiplantae</taxon>
        <taxon>Streptophyta</taxon>
        <taxon>Embryophyta</taxon>
        <taxon>Tracheophyta</taxon>
        <taxon>Spermatophyta</taxon>
        <taxon>Magnoliopsida</taxon>
        <taxon>eudicotyledons</taxon>
        <taxon>Gunneridae</taxon>
        <taxon>Pentapetalae</taxon>
        <taxon>rosids</taxon>
        <taxon>Vitales</taxon>
        <taxon>Vitaceae</taxon>
        <taxon>Viteae</taxon>
        <taxon>Vitis</taxon>
    </lineage>
</organism>
<evidence type="ECO:0000256" key="2">
    <source>
        <dbReference type="ARBA" id="ARBA00022614"/>
    </source>
</evidence>
<evidence type="ECO:0000256" key="1">
    <source>
        <dbReference type="ARBA" id="ARBA00004370"/>
    </source>
</evidence>
<keyword evidence="9" id="KW-0808">Transferase</keyword>
<name>A0A438JVT3_VITVI</name>
<comment type="caution">
    <text evidence="9">The sequence shown here is derived from an EMBL/GenBank/DDBJ whole genome shotgun (WGS) entry which is preliminary data.</text>
</comment>
<proteinExistence type="predicted"/>
<dbReference type="SUPFAM" id="SSF52058">
    <property type="entry name" value="L domain-like"/>
    <property type="match status" value="1"/>
</dbReference>